<dbReference type="GO" id="GO:0008270">
    <property type="term" value="F:zinc ion binding"/>
    <property type="evidence" value="ECO:0007669"/>
    <property type="project" value="UniProtKB-KW"/>
</dbReference>
<feature type="region of interest" description="Disordered" evidence="5">
    <location>
        <begin position="234"/>
        <end position="265"/>
    </location>
</feature>
<dbReference type="GO" id="GO:0043565">
    <property type="term" value="F:sequence-specific DNA binding"/>
    <property type="evidence" value="ECO:0007669"/>
    <property type="project" value="InterPro"/>
</dbReference>
<keyword evidence="7" id="KW-1185">Reference proteome</keyword>
<feature type="domain" description="GATA-type" evidence="6">
    <location>
        <begin position="1"/>
        <end position="56"/>
    </location>
</feature>
<evidence type="ECO:0000313" key="8">
    <source>
        <dbReference type="RefSeq" id="XP_022762097.1"/>
    </source>
</evidence>
<organism evidence="7 8">
    <name type="scientific">Durio zibethinus</name>
    <name type="common">Durian</name>
    <dbReference type="NCBI Taxonomy" id="66656"/>
    <lineage>
        <taxon>Eukaryota</taxon>
        <taxon>Viridiplantae</taxon>
        <taxon>Streptophyta</taxon>
        <taxon>Embryophyta</taxon>
        <taxon>Tracheophyta</taxon>
        <taxon>Spermatophyta</taxon>
        <taxon>Magnoliopsida</taxon>
        <taxon>eudicotyledons</taxon>
        <taxon>Gunneridae</taxon>
        <taxon>Pentapetalae</taxon>
        <taxon>rosids</taxon>
        <taxon>malvids</taxon>
        <taxon>Malvales</taxon>
        <taxon>Malvaceae</taxon>
        <taxon>Helicteroideae</taxon>
        <taxon>Durio</taxon>
    </lineage>
</organism>
<evidence type="ECO:0000256" key="5">
    <source>
        <dbReference type="SAM" id="MobiDB-lite"/>
    </source>
</evidence>
<keyword evidence="4" id="KW-0479">Metal-binding</keyword>
<gene>
    <name evidence="8" type="primary">LOC111307990</name>
</gene>
<keyword evidence="4" id="KW-0863">Zinc-finger</keyword>
<dbReference type="CDD" id="cd00202">
    <property type="entry name" value="ZnF_GATA"/>
    <property type="match status" value="1"/>
</dbReference>
<dbReference type="InterPro" id="IPR044589">
    <property type="entry name" value="GATA26/27"/>
</dbReference>
<evidence type="ECO:0000313" key="7">
    <source>
        <dbReference type="Proteomes" id="UP000515121"/>
    </source>
</evidence>
<dbReference type="Gene3D" id="3.30.50.10">
    <property type="entry name" value="Erythroid Transcription Factor GATA-1, subunit A"/>
    <property type="match status" value="1"/>
</dbReference>
<proteinExistence type="predicted"/>
<keyword evidence="3" id="KW-0804">Transcription</keyword>
<dbReference type="SUPFAM" id="SSF57716">
    <property type="entry name" value="Glucocorticoid receptor-like (DNA-binding domain)"/>
    <property type="match status" value="1"/>
</dbReference>
<keyword evidence="2" id="KW-0238">DNA-binding</keyword>
<evidence type="ECO:0000256" key="1">
    <source>
        <dbReference type="ARBA" id="ARBA00023015"/>
    </source>
</evidence>
<dbReference type="InterPro" id="IPR000679">
    <property type="entry name" value="Znf_GATA"/>
</dbReference>
<protein>
    <submittedName>
        <fullName evidence="8">GATA transcription factor 26-like</fullName>
    </submittedName>
</protein>
<dbReference type="PROSITE" id="PS00344">
    <property type="entry name" value="GATA_ZN_FINGER_1"/>
    <property type="match status" value="1"/>
</dbReference>
<dbReference type="PANTHER" id="PTHR46855">
    <property type="entry name" value="OSJNBB0038F03.10 PROTEIN"/>
    <property type="match status" value="1"/>
</dbReference>
<dbReference type="RefSeq" id="XP_022762097.1">
    <property type="nucleotide sequence ID" value="XM_022906362.1"/>
</dbReference>
<evidence type="ECO:0000259" key="6">
    <source>
        <dbReference type="PROSITE" id="PS50114"/>
    </source>
</evidence>
<keyword evidence="4" id="KW-0862">Zinc</keyword>
<dbReference type="SMART" id="SM00401">
    <property type="entry name" value="ZnF_GATA"/>
    <property type="match status" value="1"/>
</dbReference>
<evidence type="ECO:0000256" key="3">
    <source>
        <dbReference type="ARBA" id="ARBA00023163"/>
    </source>
</evidence>
<dbReference type="AlphaFoldDB" id="A0A6P6AB79"/>
<dbReference type="InterPro" id="IPR013088">
    <property type="entry name" value="Znf_NHR/GATA"/>
</dbReference>
<keyword evidence="1" id="KW-0805">Transcription regulation</keyword>
<sequence>MRKKGPCFHCGIDNTPLWRNGPPEKPVLCNACGSRYRLGKSLENYTPKTFQVIRKKKQEAVPKAIVSEDQNIVTSNACYTSFLEDYASSESSTSHNYQNCFPIKQENRADNPVENLGSLWGIPSRKRSPVVYGSPTTIQKLRRDLHKILRNEDTFNNNASEGPEDVLIYNININKLQIPSNEIGLGSMLLKFPVSSQNHNEIEPCSSTINCGNVCPLNDAQVASPSLANACREDVDGIQNEDSPIDQQEDYDHQASQTMGAADDS</sequence>
<dbReference type="OrthoDB" id="989076at2759"/>
<dbReference type="PROSITE" id="PS50114">
    <property type="entry name" value="GATA_ZN_FINGER_2"/>
    <property type="match status" value="1"/>
</dbReference>
<dbReference type="Pfam" id="PF00320">
    <property type="entry name" value="GATA"/>
    <property type="match status" value="1"/>
</dbReference>
<evidence type="ECO:0000256" key="4">
    <source>
        <dbReference type="PROSITE-ProRule" id="PRU00094"/>
    </source>
</evidence>
<accession>A0A6P6AB79</accession>
<dbReference type="Proteomes" id="UP000515121">
    <property type="component" value="Unplaced"/>
</dbReference>
<evidence type="ECO:0000256" key="2">
    <source>
        <dbReference type="ARBA" id="ARBA00023125"/>
    </source>
</evidence>
<reference evidence="8" key="1">
    <citation type="submission" date="2025-08" db="UniProtKB">
        <authorList>
            <consortium name="RefSeq"/>
        </authorList>
    </citation>
    <scope>IDENTIFICATION</scope>
    <source>
        <tissue evidence="8">Fruit stalk</tissue>
    </source>
</reference>
<dbReference type="KEGG" id="dzi:111307990"/>
<dbReference type="GO" id="GO:0006355">
    <property type="term" value="P:regulation of DNA-templated transcription"/>
    <property type="evidence" value="ECO:0007669"/>
    <property type="project" value="InterPro"/>
</dbReference>
<name>A0A6P6AB79_DURZI</name>
<dbReference type="PANTHER" id="PTHR46855:SF21">
    <property type="entry name" value="GATA ZINC FINGER PROTEIN"/>
    <property type="match status" value="1"/>
</dbReference>
<dbReference type="GeneID" id="111307990"/>